<name>A0A2V3J5Z6_9FLOR</name>
<dbReference type="OrthoDB" id="3029887at2759"/>
<dbReference type="EMBL" id="NBIV01000002">
    <property type="protein sequence ID" value="PXF49733.1"/>
    <property type="molecule type" value="Genomic_DNA"/>
</dbReference>
<gene>
    <name evidence="1" type="ORF">BWQ96_00385</name>
</gene>
<evidence type="ECO:0000313" key="1">
    <source>
        <dbReference type="EMBL" id="PXF49733.1"/>
    </source>
</evidence>
<dbReference type="Proteomes" id="UP000247409">
    <property type="component" value="Unassembled WGS sequence"/>
</dbReference>
<proteinExistence type="predicted"/>
<protein>
    <submittedName>
        <fullName evidence="1">Uncharacterized protein</fullName>
    </submittedName>
</protein>
<sequence>MHALLVGGGPRSIIQANSEMVFQLLYKEHFDALSDLGARYNISLSIVEKKSTLGGGEAFSQAHTGTMNSPTEDDIVFPLPLPKSSTDVEQLLGLLSYKTRYAKKFGNENLDEYYAELRKHNLCGAVMFQHSAGPMSSSSNGELEFNRAFLLRRSVGEEELETFDKIRSLAEERLPFFKIDVFSSSLVERILTDGGSCTEVLVRGIKDKYLSRFQTDLVRLNTGTTLSWPIDDIDVRAHTFCQSMNAKDLSSFLKKRNLLDRKGKLLQGAKIISGGLSLSGLDQINALSNVMDLFEEDDRSLLGYRVREEAKRKYQGALTLVSKTTGKACTPRHTTTPEWRQKCKALGNTKHMHALFLHDHGQEVFRTWYSILEAAVARATDKTPEQVLIDDYSGSAKEFLARKFQETEFHLECRRMAGLAELNGDMQAKQYFLAQSTQTVSGAWRQAALSCISGFGLEENLDKLIEEMNAMAPLTWKERHSMMYHRAEVAAISTRSYCTHKSNKALVDNFSKIMTQVIASPTEIHSMLHVLLEAGIARHVPARYSEIHVSNTANKLVLHDEEYDAFIVSPVFASCSDIARKSLRGQVQPLDEKLAQCGKVGKFRRFSDMQGRALEIEDHSLGGKGVIGKTSNGEETLYGAFAVDVNNRGSAVERAASLTMRRMALTHLSAAGLDAPSVMDEIYDDLLPTEEEYATEVGRFEKYFEEAHEINAYLTCIRQVAKQNGELYCSLYDDGLSRIGRLEVMTSMAQSRCVEEVQAASFYYAMVSNIPKFKAASMDEYFNRFVDTTPSEDAAAYTEALKIATEHLKQSRDK</sequence>
<comment type="caution">
    <text evidence="1">The sequence shown here is derived from an EMBL/GenBank/DDBJ whole genome shotgun (WGS) entry which is preliminary data.</text>
</comment>
<organism evidence="1 2">
    <name type="scientific">Gracilariopsis chorda</name>
    <dbReference type="NCBI Taxonomy" id="448386"/>
    <lineage>
        <taxon>Eukaryota</taxon>
        <taxon>Rhodophyta</taxon>
        <taxon>Florideophyceae</taxon>
        <taxon>Rhodymeniophycidae</taxon>
        <taxon>Gracilariales</taxon>
        <taxon>Gracilariaceae</taxon>
        <taxon>Gracilariopsis</taxon>
    </lineage>
</organism>
<evidence type="ECO:0000313" key="2">
    <source>
        <dbReference type="Proteomes" id="UP000247409"/>
    </source>
</evidence>
<dbReference type="AlphaFoldDB" id="A0A2V3J5Z6"/>
<keyword evidence="2" id="KW-1185">Reference proteome</keyword>
<accession>A0A2V3J5Z6</accession>
<reference evidence="1 2" key="1">
    <citation type="journal article" date="2018" name="Mol. Biol. Evol.">
        <title>Analysis of the draft genome of the red seaweed Gracilariopsis chorda provides insights into genome size evolution in Rhodophyta.</title>
        <authorList>
            <person name="Lee J."/>
            <person name="Yang E.C."/>
            <person name="Graf L."/>
            <person name="Yang J.H."/>
            <person name="Qiu H."/>
            <person name="Zel Zion U."/>
            <person name="Chan C.X."/>
            <person name="Stephens T.G."/>
            <person name="Weber A.P.M."/>
            <person name="Boo G.H."/>
            <person name="Boo S.M."/>
            <person name="Kim K.M."/>
            <person name="Shin Y."/>
            <person name="Jung M."/>
            <person name="Lee S.J."/>
            <person name="Yim H.S."/>
            <person name="Lee J.H."/>
            <person name="Bhattacharya D."/>
            <person name="Yoon H.S."/>
        </authorList>
    </citation>
    <scope>NUCLEOTIDE SEQUENCE [LARGE SCALE GENOMIC DNA]</scope>
    <source>
        <strain evidence="1 2">SKKU-2015</strain>
        <tissue evidence="1">Whole body</tissue>
    </source>
</reference>